<evidence type="ECO:0000256" key="1">
    <source>
        <dbReference type="SAM" id="MobiDB-lite"/>
    </source>
</evidence>
<dbReference type="Proteomes" id="UP001141806">
    <property type="component" value="Unassembled WGS sequence"/>
</dbReference>
<accession>A0A9Q0QYQ6</accession>
<comment type="caution">
    <text evidence="2">The sequence shown here is derived from an EMBL/GenBank/DDBJ whole genome shotgun (WGS) entry which is preliminary data.</text>
</comment>
<dbReference type="AlphaFoldDB" id="A0A9Q0QYQ6"/>
<evidence type="ECO:0000313" key="3">
    <source>
        <dbReference type="Proteomes" id="UP001141806"/>
    </source>
</evidence>
<reference evidence="2" key="1">
    <citation type="journal article" date="2023" name="Plant J.">
        <title>The genome of the king protea, Protea cynaroides.</title>
        <authorList>
            <person name="Chang J."/>
            <person name="Duong T.A."/>
            <person name="Schoeman C."/>
            <person name="Ma X."/>
            <person name="Roodt D."/>
            <person name="Barker N."/>
            <person name="Li Z."/>
            <person name="Van de Peer Y."/>
            <person name="Mizrachi E."/>
        </authorList>
    </citation>
    <scope>NUCLEOTIDE SEQUENCE</scope>
    <source>
        <tissue evidence="2">Young leaves</tissue>
    </source>
</reference>
<keyword evidence="3" id="KW-1185">Reference proteome</keyword>
<name>A0A9Q0QYQ6_9MAGN</name>
<proteinExistence type="predicted"/>
<evidence type="ECO:0000313" key="2">
    <source>
        <dbReference type="EMBL" id="KAJ4976619.1"/>
    </source>
</evidence>
<gene>
    <name evidence="2" type="ORF">NE237_001725</name>
</gene>
<organism evidence="2 3">
    <name type="scientific">Protea cynaroides</name>
    <dbReference type="NCBI Taxonomy" id="273540"/>
    <lineage>
        <taxon>Eukaryota</taxon>
        <taxon>Viridiplantae</taxon>
        <taxon>Streptophyta</taxon>
        <taxon>Embryophyta</taxon>
        <taxon>Tracheophyta</taxon>
        <taxon>Spermatophyta</taxon>
        <taxon>Magnoliopsida</taxon>
        <taxon>Proteales</taxon>
        <taxon>Proteaceae</taxon>
        <taxon>Protea</taxon>
    </lineage>
</organism>
<protein>
    <submittedName>
        <fullName evidence="2">Uncharacterized protein</fullName>
    </submittedName>
</protein>
<dbReference type="EMBL" id="JAMYWD010000003">
    <property type="protein sequence ID" value="KAJ4976619.1"/>
    <property type="molecule type" value="Genomic_DNA"/>
</dbReference>
<sequence length="187" mass="21311">MVEVSRTSQHDGLGSVSTTVETDCHDPSLAARESFSDVAYRGLGFVFWQRWKCFRLWDLHSGLQEDLQGRQPSMDLIIQVNEPSVREVQSGRDLSLAEGCDLSSHVTIYAGRWRSYGDLRSHLEGMVDEPLFGYTGFVEREGPSTEVTSSVVFTVRWRFFFFTKRAELHHCSGIVTGRTMVIGRWVR</sequence>
<feature type="region of interest" description="Disordered" evidence="1">
    <location>
        <begin position="1"/>
        <end position="21"/>
    </location>
</feature>